<dbReference type="EMBL" id="CAJNNV010028546">
    <property type="protein sequence ID" value="CAE8624982.1"/>
    <property type="molecule type" value="Genomic_DNA"/>
</dbReference>
<feature type="compositionally biased region" description="Basic residues" evidence="3">
    <location>
        <begin position="610"/>
        <end position="623"/>
    </location>
</feature>
<evidence type="ECO:0000313" key="4">
    <source>
        <dbReference type="EMBL" id="CAE8624982.1"/>
    </source>
</evidence>
<evidence type="ECO:0000256" key="2">
    <source>
        <dbReference type="ARBA" id="ARBA00022737"/>
    </source>
</evidence>
<keyword evidence="2" id="KW-0677">Repeat</keyword>
<dbReference type="PANTHER" id="PTHR15454">
    <property type="entry name" value="NISCHARIN RELATED"/>
    <property type="match status" value="1"/>
</dbReference>
<dbReference type="InterPro" id="IPR016024">
    <property type="entry name" value="ARM-type_fold"/>
</dbReference>
<accession>A0A813GQT4</accession>
<dbReference type="SUPFAM" id="SSF48371">
    <property type="entry name" value="ARM repeat"/>
    <property type="match status" value="1"/>
</dbReference>
<evidence type="ECO:0000256" key="1">
    <source>
        <dbReference type="ARBA" id="ARBA00022614"/>
    </source>
</evidence>
<sequence length="2724" mass="302518">MAVQSSDGGPEPDAKPVRVKGIAAHQNALKQYSSLGSEVFSRIWGPEWDSVRSARGIKRIDFSGPEWNLETLEGEPERGLLHKSLHREFIEILNISKNQLTDISCLDARKPKGAFEFKALHVLNASRNMLTEFHLRNASLLEINLSHNELDRMPDFRSLTQLQKLLIAHNRLDGTLEQFASLQKLRVLDVSANKFSWKPTGFKKEIDRLQKGHLEEIRFWPNPFAEGFKEYQFVTVTTLDSLTSLDGFVIDTDLRTQLRRQAITLNVRSIDFTMFDIKVDERRKNSSIQGAQASHEQMDAGPVPTLTEIVSVMSNALDHPTELQQHVHTLDQQVASLWCAHFWDRRQLMEIREINHGKANFRQMRAEEEEKAVNEFADRMQQMLGRFESVQDTLVMCLVRLLACGNKLLGERCGTLLAEWVDAVSTELQDRFSSMAAALFKDLRVRILRGIQSIHEKPFECYSAQNGKAGTDIDSQDLAAIAETSSILGALAMFDSAELHDGAVSPGRATVLRPFLPALCRETRSVLGKDHPIDAWNPYVGFDSFLDETAETIEVAEQDIATCREKCVRMSYGGFVTEHASEEGMLKVHFKAHPADVLVGLRRAAPGRTLHARPRPSPKRHKREAAPEVAEEDTNESWNAWVNGLSVLVTATSDPVGAARCVNIFEVHKAIASHDSDPLGFTEAWVVVSQMAGLGFIVVLQLAQNLMRASGEAGAVAARYFYEQRLHINCYQRIRTRLQEGGAPITLSRLNEFGKETVTLIAELTGVFNTMMRASKEVANEAMAKSQEFGMDVFFMLLEVAQATSVPDPLLLAISYETIHVFLNNEIMRPQILARVTGRLRDSATLLPYIRGLTVQDIPNQKYHTLWRLCEIKYGSSKSSTRQRLMELVSDDVEPEDRDLWHDMVPEMRHLTNSLMIRVLLGIVKLIQLFSKEADNDPTGLLKGVTALLNASEREKLLVGPATGLVTCPDFDVKIECMVCIKQVIKSTPEQFDPEEMGWLLRFLTSTGMGVGKQEEFLIKVLEVIDIFIQNNSYSGILFRQRFGKYAIREVFEMLRVNSSRDTHGNEEEGEMRAALSRAITHLLQSCSSPIAGGLKAFLRRGDFTKSAIEVLRNEQELVPQNPDTSLLHTWTCRDLSQVLFPMVCGHSFDLHGVIRYQGMCCLADVLQGKPCRSTDVQHFDESNFWPGLSTLYKHLATHDETEADDTRLQQEYFVSSDGLANLLYSTDRYFACEEFSSTLLMTDSLMEGLKDDVELFLRQAWAGAQEANLVASPTGASSLQDQVQTAKGEDAPGKYIRDCFVARLYSLNASVGELYSCNLKLYSNEKDTFPMIELANLFEKFWMTEEGRHAEQLDDYDDAIGKIMKIPQQVEVQGVLQKVSDFQDRGAPLPKVRQPHRNLDKLLAEAREAHTAMKKALFAFSNPKAATWAKEIPDSDGLGYLGPDPQCATFGPGGLADFLREGEAKVIDHGVMSFREVQMCNEFKWHGRWDHLTSLSSLVIEYPDAEKLLDSYKKILLLTKLITIVSVKNHFLNPTSLGRHSIVLKVEHVFDDFVHISELKLVIAPGIEMQETFPTTVSHWSWLIRKGMKILREDLHLHPDDRCVQVMNFLCMRIESRCIHNGDTVFLRCDDVNLEMQLPGDGVFARSMVPTSHNLFLIERDAGAGVVRSGDTVRLRSKETQKLMEVDMTGRLRCRQVNLDPDEDDFLFAIELSSVKGHHIMADLGSAATALMAGFFSGGSDAVLHEGTKRQQGTHGPRFRGTIHQESKITLRALNQNAKLVTVRRPAANFLIAEEQKLRAVAAPEDKDKVNFRSTQEFVIFRDGSIRLGLGGCRRFFLQDGCLVVPEHDKTLTRQTLDGILQEAMIQAYMGAKLPTQDKCPNDGGVFRRVPPTFATMIWALSGKKQGGFSKASARSVAGSKLLVEMWALSAKHLSGMLRCAFSLLEVPQVAGCRQYVKRKFLEETYEQNATTMRLLTLVATVAQGLSSAANGGNPVPSNELDINTAWLPAKTLRLVSSLLSHIDLVHAAEDPNIYTDFYQSSRSMTAEKQKQRDRLERDFAHADLGRLTFIGVTASYIERMVVPALLAMLGISGSRTMTLQEVVLLHELSQCIACLTQAIYGNEMRCSSNPSDKKSYAVGAITDAQPSGPPVVAEASGAQLQQPLASTGSPGARAAAGGPGAQVASAGVVATISDEASPPSPQNPTGSSTPSSPSQAPRKPKGNVSFALTDDARAKIVNKLFPGTTTKAVVHALLYCIHEEAIAFRSGPRSSDVPVRFLTSLANKSISALAALMNMTGSTQQPESNDASATSREVSCDYHVCEAISQAMTMGRTLVPRARITQLMAERATDALRVAVQDIIDAGGFEAVSKTTYLTERVYTIAFGWAGVVIEGATQQSLSPRLLVITSRFRFAVLEFSAAARSSKAVLDRSDLTVLSCRDLQQLKAVICSPTMRQLLGFQWKKAADSRDQRDQQQVLIFESSARRGDFQRALRIIQRNEAASQKLRLGVPEVRLRQEVTLSLEDVCSPTRDRNPLVNVSFVHEASGQSKSLDVLLLTTITVSVMPLALFLDNYCRKDDFAHYDESNSSVAALDTDSENEALPNAADDEELEEELKVMTGVRVPFELEDLQGVWFVAEASPKMKLQFSTDTLEFTFVSDGERQRFRRKLAQVLAGIDADGGKGDSKGIAKMPWTVVPTAYTSIGDVTKEAMSSSGALALTSGRS</sequence>
<gene>
    <name evidence="4" type="ORF">PGLA1383_LOCUS42064</name>
</gene>
<keyword evidence="5" id="KW-1185">Reference proteome</keyword>
<reference evidence="4" key="1">
    <citation type="submission" date="2021-02" db="EMBL/GenBank/DDBJ databases">
        <authorList>
            <person name="Dougan E. K."/>
            <person name="Rhodes N."/>
            <person name="Thang M."/>
            <person name="Chan C."/>
        </authorList>
    </citation>
    <scope>NUCLEOTIDE SEQUENCE</scope>
</reference>
<evidence type="ECO:0000313" key="5">
    <source>
        <dbReference type="Proteomes" id="UP000654075"/>
    </source>
</evidence>
<feature type="compositionally biased region" description="Low complexity" evidence="3">
    <location>
        <begin position="2205"/>
        <end position="2219"/>
    </location>
</feature>
<dbReference type="SUPFAM" id="SSF52058">
    <property type="entry name" value="L domain-like"/>
    <property type="match status" value="1"/>
</dbReference>
<dbReference type="InterPro" id="IPR032675">
    <property type="entry name" value="LRR_dom_sf"/>
</dbReference>
<name>A0A813GQT4_POLGL</name>
<proteinExistence type="predicted"/>
<organism evidence="4 5">
    <name type="scientific">Polarella glacialis</name>
    <name type="common">Dinoflagellate</name>
    <dbReference type="NCBI Taxonomy" id="89957"/>
    <lineage>
        <taxon>Eukaryota</taxon>
        <taxon>Sar</taxon>
        <taxon>Alveolata</taxon>
        <taxon>Dinophyceae</taxon>
        <taxon>Suessiales</taxon>
        <taxon>Suessiaceae</taxon>
        <taxon>Polarella</taxon>
    </lineage>
</organism>
<dbReference type="PROSITE" id="PS51450">
    <property type="entry name" value="LRR"/>
    <property type="match status" value="1"/>
</dbReference>
<dbReference type="Gene3D" id="3.80.10.10">
    <property type="entry name" value="Ribonuclease Inhibitor"/>
    <property type="match status" value="1"/>
</dbReference>
<feature type="region of interest" description="Disordered" evidence="3">
    <location>
        <begin position="2195"/>
        <end position="2226"/>
    </location>
</feature>
<feature type="region of interest" description="Disordered" evidence="3">
    <location>
        <begin position="608"/>
        <end position="632"/>
    </location>
</feature>
<dbReference type="PANTHER" id="PTHR15454:SF56">
    <property type="entry name" value="PROTEIN PHOSPHATASE 1 REGULATORY SUBUNIT 7-RELATED"/>
    <property type="match status" value="1"/>
</dbReference>
<protein>
    <submittedName>
        <fullName evidence="4">Uncharacterized protein</fullName>
    </submittedName>
</protein>
<dbReference type="OrthoDB" id="417839at2759"/>
<dbReference type="Proteomes" id="UP000654075">
    <property type="component" value="Unassembled WGS sequence"/>
</dbReference>
<evidence type="ECO:0000256" key="3">
    <source>
        <dbReference type="SAM" id="MobiDB-lite"/>
    </source>
</evidence>
<keyword evidence="1" id="KW-0433">Leucine-rich repeat</keyword>
<comment type="caution">
    <text evidence="4">The sequence shown here is derived from an EMBL/GenBank/DDBJ whole genome shotgun (WGS) entry which is preliminary data.</text>
</comment>
<dbReference type="GO" id="GO:0005737">
    <property type="term" value="C:cytoplasm"/>
    <property type="evidence" value="ECO:0007669"/>
    <property type="project" value="TreeGrafter"/>
</dbReference>
<dbReference type="InterPro" id="IPR001611">
    <property type="entry name" value="Leu-rich_rpt"/>
</dbReference>